<evidence type="ECO:0000313" key="1">
    <source>
        <dbReference type="EMBL" id="KMV32558.1"/>
    </source>
</evidence>
<dbReference type="EMBL" id="LFEJ01000027">
    <property type="protein sequence ID" value="KMV32558.1"/>
    <property type="molecule type" value="Genomic_DNA"/>
</dbReference>
<accession>A0A0J8VGJ3</accession>
<organism evidence="1 2">
    <name type="scientific">Franconibacter pulveris</name>
    <dbReference type="NCBI Taxonomy" id="435910"/>
    <lineage>
        <taxon>Bacteria</taxon>
        <taxon>Pseudomonadati</taxon>
        <taxon>Pseudomonadota</taxon>
        <taxon>Gammaproteobacteria</taxon>
        <taxon>Enterobacterales</taxon>
        <taxon>Enterobacteriaceae</taxon>
        <taxon>Franconibacter</taxon>
    </lineage>
</organism>
<protein>
    <recommendedName>
        <fullName evidence="3">Cellulose biosynthesis protein BcsR</fullName>
    </recommendedName>
</protein>
<dbReference type="Pfam" id="PF10945">
    <property type="entry name" value="CBP_BcsR"/>
    <property type="match status" value="1"/>
</dbReference>
<dbReference type="NCBIfam" id="NF040717">
    <property type="entry name" value="BcsR_only"/>
    <property type="match status" value="1"/>
</dbReference>
<comment type="caution">
    <text evidence="1">The sequence shown here is derived from an EMBL/GenBank/DDBJ whole genome shotgun (WGS) entry which is preliminary data.</text>
</comment>
<gene>
    <name evidence="1" type="ORF">ACH50_21270</name>
</gene>
<keyword evidence="2" id="KW-1185">Reference proteome</keyword>
<reference evidence="1 2" key="1">
    <citation type="submission" date="2015-06" db="EMBL/GenBank/DDBJ databases">
        <title>Genome sequencing of Cronobacter sp. strain DJ34 isolated from petroleum contaminated sludge of Duliajan Oil Fields, Assam, India.</title>
        <authorList>
            <person name="Pal S."/>
            <person name="Banerjee T.D."/>
            <person name="Roy A."/>
            <person name="Sar P."/>
            <person name="Kazy S.K."/>
        </authorList>
    </citation>
    <scope>NUCLEOTIDE SEQUENCE [LARGE SCALE GENOMIC DNA]</scope>
    <source>
        <strain evidence="1 2">DJ34</strain>
    </source>
</reference>
<sequence>MQIAGINANPLSTPEQGYTFQNDLATLKHVFHLPEINYSDISQQENLKAAINRWPLLAELAELNKRQ</sequence>
<evidence type="ECO:0008006" key="3">
    <source>
        <dbReference type="Google" id="ProtNLM"/>
    </source>
</evidence>
<dbReference type="PATRIC" id="fig|1656095.3.peg.3933"/>
<dbReference type="STRING" id="1121863.GCA_000621185_03417"/>
<dbReference type="AlphaFoldDB" id="A0A0J8VGJ3"/>
<dbReference type="Proteomes" id="UP000037315">
    <property type="component" value="Unassembled WGS sequence"/>
</dbReference>
<dbReference type="InterPro" id="IPR024487">
    <property type="entry name" value="CBP_BcsR"/>
</dbReference>
<name>A0A0J8VGJ3_9ENTR</name>
<dbReference type="OrthoDB" id="6636615at2"/>
<evidence type="ECO:0000313" key="2">
    <source>
        <dbReference type="Proteomes" id="UP000037315"/>
    </source>
</evidence>
<dbReference type="RefSeq" id="WP_029590659.1">
    <property type="nucleotide sequence ID" value="NZ_LFEJ01000027.1"/>
</dbReference>
<proteinExistence type="predicted"/>